<dbReference type="AlphaFoldDB" id="A0A6G1DLK5"/>
<reference evidence="2 3" key="1">
    <citation type="submission" date="2019-11" db="EMBL/GenBank/DDBJ databases">
        <title>Whole genome sequence of Oryza granulata.</title>
        <authorList>
            <person name="Li W."/>
        </authorList>
    </citation>
    <scope>NUCLEOTIDE SEQUENCE [LARGE SCALE GENOMIC DNA]</scope>
    <source>
        <strain evidence="3">cv. Menghai</strain>
        <tissue evidence="2">Leaf</tissue>
    </source>
</reference>
<keyword evidence="3" id="KW-1185">Reference proteome</keyword>
<protein>
    <submittedName>
        <fullName evidence="2">Uncharacterized protein</fullName>
    </submittedName>
</protein>
<accession>A0A6G1DLK5</accession>
<proteinExistence type="predicted"/>
<feature type="region of interest" description="Disordered" evidence="1">
    <location>
        <begin position="59"/>
        <end position="79"/>
    </location>
</feature>
<organism evidence="2 3">
    <name type="scientific">Oryza meyeriana var. granulata</name>
    <dbReference type="NCBI Taxonomy" id="110450"/>
    <lineage>
        <taxon>Eukaryota</taxon>
        <taxon>Viridiplantae</taxon>
        <taxon>Streptophyta</taxon>
        <taxon>Embryophyta</taxon>
        <taxon>Tracheophyta</taxon>
        <taxon>Spermatophyta</taxon>
        <taxon>Magnoliopsida</taxon>
        <taxon>Liliopsida</taxon>
        <taxon>Poales</taxon>
        <taxon>Poaceae</taxon>
        <taxon>BOP clade</taxon>
        <taxon>Oryzoideae</taxon>
        <taxon>Oryzeae</taxon>
        <taxon>Oryzinae</taxon>
        <taxon>Oryza</taxon>
        <taxon>Oryza meyeriana</taxon>
    </lineage>
</organism>
<evidence type="ECO:0000256" key="1">
    <source>
        <dbReference type="SAM" id="MobiDB-lite"/>
    </source>
</evidence>
<evidence type="ECO:0000313" key="3">
    <source>
        <dbReference type="Proteomes" id="UP000479710"/>
    </source>
</evidence>
<sequence>MMGSFFVAHVSDDADALVVSRQGQRSGVYNLQEGRGGDRRQGARQRRCLRDAACLPGELRSSGGPERRRRSCSAADETKTGRRRGVFFVV</sequence>
<evidence type="ECO:0000313" key="2">
    <source>
        <dbReference type="EMBL" id="KAF0913518.1"/>
    </source>
</evidence>
<name>A0A6G1DLK5_9ORYZ</name>
<comment type="caution">
    <text evidence="2">The sequence shown here is derived from an EMBL/GenBank/DDBJ whole genome shotgun (WGS) entry which is preliminary data.</text>
</comment>
<dbReference type="Proteomes" id="UP000479710">
    <property type="component" value="Unassembled WGS sequence"/>
</dbReference>
<dbReference type="EMBL" id="SPHZ02000006">
    <property type="protein sequence ID" value="KAF0913518.1"/>
    <property type="molecule type" value="Genomic_DNA"/>
</dbReference>
<gene>
    <name evidence="2" type="ORF">E2562_023260</name>
</gene>